<keyword evidence="3" id="KW-1185">Reference proteome</keyword>
<feature type="compositionally biased region" description="Polar residues" evidence="1">
    <location>
        <begin position="30"/>
        <end position="40"/>
    </location>
</feature>
<comment type="caution">
    <text evidence="2">The sequence shown here is derived from an EMBL/GenBank/DDBJ whole genome shotgun (WGS) entry which is preliminary data.</text>
</comment>
<evidence type="ECO:0000256" key="1">
    <source>
        <dbReference type="SAM" id="MobiDB-lite"/>
    </source>
</evidence>
<sequence>MRDGAGAATAAPGSTPGGRELGGDGAEHASNCSPTATASGWSKIVRTGVATHGWFMWPL</sequence>
<feature type="region of interest" description="Disordered" evidence="1">
    <location>
        <begin position="1"/>
        <end position="41"/>
    </location>
</feature>
<evidence type="ECO:0000313" key="2">
    <source>
        <dbReference type="EMBL" id="MBO3744339.1"/>
    </source>
</evidence>
<proteinExistence type="predicted"/>
<organism evidence="2 3">
    <name type="scientific">Actinoplanes flavus</name>
    <dbReference type="NCBI Taxonomy" id="2820290"/>
    <lineage>
        <taxon>Bacteria</taxon>
        <taxon>Bacillati</taxon>
        <taxon>Actinomycetota</taxon>
        <taxon>Actinomycetes</taxon>
        <taxon>Micromonosporales</taxon>
        <taxon>Micromonosporaceae</taxon>
        <taxon>Actinoplanes</taxon>
    </lineage>
</organism>
<evidence type="ECO:0000313" key="3">
    <source>
        <dbReference type="Proteomes" id="UP000679690"/>
    </source>
</evidence>
<dbReference type="Proteomes" id="UP000679690">
    <property type="component" value="Unassembled WGS sequence"/>
</dbReference>
<feature type="compositionally biased region" description="Low complexity" evidence="1">
    <location>
        <begin position="1"/>
        <end position="14"/>
    </location>
</feature>
<dbReference type="RefSeq" id="WP_208473570.1">
    <property type="nucleotide sequence ID" value="NZ_JAGFNS010000063.1"/>
</dbReference>
<reference evidence="2 3" key="1">
    <citation type="submission" date="2021-03" db="EMBL/GenBank/DDBJ databases">
        <title>Actinoplanes flavus sp. nov., a novel actinomycete isolated from Coconut Palm rhizosphere soil.</title>
        <authorList>
            <person name="Luo X."/>
        </authorList>
    </citation>
    <scope>NUCLEOTIDE SEQUENCE [LARGE SCALE GENOMIC DNA]</scope>
    <source>
        <strain evidence="2 3">NEAU-H7</strain>
    </source>
</reference>
<dbReference type="EMBL" id="JAGFNS010000063">
    <property type="protein sequence ID" value="MBO3744339.1"/>
    <property type="molecule type" value="Genomic_DNA"/>
</dbReference>
<gene>
    <name evidence="2" type="ORF">J5X75_43310</name>
</gene>
<name>A0ABS3V0K0_9ACTN</name>
<accession>A0ABS3V0K0</accession>
<protein>
    <submittedName>
        <fullName evidence="2">Uncharacterized protein</fullName>
    </submittedName>
</protein>